<reference evidence="2 3" key="1">
    <citation type="submission" date="2017-02" db="EMBL/GenBank/DDBJ databases">
        <authorList>
            <person name="Peterson S.W."/>
        </authorList>
    </citation>
    <scope>NUCLEOTIDE SEQUENCE [LARGE SCALE GENOMIC DNA]</scope>
    <source>
        <strain evidence="2 3">LMG 22410</strain>
    </source>
</reference>
<dbReference type="AlphaFoldDB" id="A0A1R4FGL2"/>
<evidence type="ECO:0000313" key="3">
    <source>
        <dbReference type="Proteomes" id="UP000195787"/>
    </source>
</evidence>
<keyword evidence="1" id="KW-0472">Membrane</keyword>
<keyword evidence="1" id="KW-0812">Transmembrane</keyword>
<evidence type="ECO:0000313" key="2">
    <source>
        <dbReference type="EMBL" id="SJM55046.1"/>
    </source>
</evidence>
<dbReference type="GeneID" id="303174305"/>
<keyword evidence="1" id="KW-1133">Transmembrane helix</keyword>
<keyword evidence="3" id="KW-1185">Reference proteome</keyword>
<evidence type="ECO:0000256" key="1">
    <source>
        <dbReference type="SAM" id="Phobius"/>
    </source>
</evidence>
<name>A0A1R4FGL2_9MICO</name>
<sequence length="54" mass="6047">MTPADMALAKERYEQAAKHYQVAAVRMRRARLMYVAGAVCWTLGVLVPLLVLIT</sequence>
<proteinExistence type="predicted"/>
<protein>
    <submittedName>
        <fullName evidence="2">Uncharacterized protein</fullName>
    </submittedName>
</protein>
<dbReference type="RefSeq" id="WP_159456894.1">
    <property type="nucleotide sequence ID" value="NZ_FUHU01000021.1"/>
</dbReference>
<gene>
    <name evidence="2" type="ORF">CZ674_04445</name>
</gene>
<accession>A0A1R4FGL2</accession>
<organism evidence="2 3">
    <name type="scientific">Agrococcus casei LMG 22410</name>
    <dbReference type="NCBI Taxonomy" id="1255656"/>
    <lineage>
        <taxon>Bacteria</taxon>
        <taxon>Bacillati</taxon>
        <taxon>Actinomycetota</taxon>
        <taxon>Actinomycetes</taxon>
        <taxon>Micrococcales</taxon>
        <taxon>Microbacteriaceae</taxon>
        <taxon>Agrococcus</taxon>
    </lineage>
</organism>
<feature type="transmembrane region" description="Helical" evidence="1">
    <location>
        <begin position="32"/>
        <end position="53"/>
    </location>
</feature>
<dbReference type="EMBL" id="FUHU01000021">
    <property type="protein sequence ID" value="SJM55046.1"/>
    <property type="molecule type" value="Genomic_DNA"/>
</dbReference>
<dbReference type="Proteomes" id="UP000195787">
    <property type="component" value="Unassembled WGS sequence"/>
</dbReference>